<dbReference type="Proteomes" id="UP000306393">
    <property type="component" value="Unassembled WGS sequence"/>
</dbReference>
<dbReference type="SUPFAM" id="SSF49401">
    <property type="entry name" value="Bacterial adhesins"/>
    <property type="match status" value="1"/>
</dbReference>
<feature type="chain" id="PRO_5030083824" evidence="1">
    <location>
        <begin position="23"/>
        <end position="221"/>
    </location>
</feature>
<proteinExistence type="predicted"/>
<name>A0A3S7S7I5_9GAMM</name>
<evidence type="ECO:0000256" key="1">
    <source>
        <dbReference type="SAM" id="SignalP"/>
    </source>
</evidence>
<dbReference type="GO" id="GO:0009289">
    <property type="term" value="C:pilus"/>
    <property type="evidence" value="ECO:0007669"/>
    <property type="project" value="InterPro"/>
</dbReference>
<evidence type="ECO:0000313" key="5">
    <source>
        <dbReference type="Proteomes" id="UP000661012"/>
    </source>
</evidence>
<feature type="signal peptide" evidence="1">
    <location>
        <begin position="1"/>
        <end position="22"/>
    </location>
</feature>
<dbReference type="AlphaFoldDB" id="A0A3S7S7I5"/>
<keyword evidence="5" id="KW-1185">Reference proteome</keyword>
<sequence>MKKTAIVIALLSSVAASGVANAANSQATMKLEGSIIPATCNIKVNGSTSSTLSLGKITAAQLEQNGGTTLLPNKNVSLNITCPSPTFVGFQVMDLGEKAGQVELSGVKDTGLFSLGTTKSGAIVGGYFIDFESGKIDAKKVTNFISSASLDGKWSKFTGKLDAMKKSIYSWSTESAMSYPSIGFSHEVGLTIHPYINPLSASDAADKIELSGEATYDLVYL</sequence>
<gene>
    <name evidence="3" type="ORF">EpCFBP13511_10575</name>
    <name evidence="2" type="ORF">IFT93_07290</name>
</gene>
<protein>
    <submittedName>
        <fullName evidence="3">DUF1120 domain-containing protein</fullName>
    </submittedName>
</protein>
<dbReference type="Gene3D" id="2.60.40.1090">
    <property type="entry name" value="Fimbrial-type adhesion domain"/>
    <property type="match status" value="1"/>
</dbReference>
<reference evidence="3 4" key="1">
    <citation type="journal article" date="2019" name="Sci. Rep.">
        <title>Differences in resource use lead to coexistence of seed-transmitted microbial populations.</title>
        <authorList>
            <person name="Torres-Cortes G."/>
            <person name="Garcia B.J."/>
            <person name="Compant S."/>
            <person name="Rezki S."/>
            <person name="Jones P."/>
            <person name="Preveaux A."/>
            <person name="Briand M."/>
            <person name="Roulet A."/>
            <person name="Bouchez O."/>
            <person name="Jacobson D."/>
            <person name="Barret M."/>
        </authorList>
    </citation>
    <scope>NUCLEOTIDE SEQUENCE [LARGE SCALE GENOMIC DNA]</scope>
    <source>
        <strain evidence="3 4">CFBP13511</strain>
    </source>
</reference>
<dbReference type="GO" id="GO:0007155">
    <property type="term" value="P:cell adhesion"/>
    <property type="evidence" value="ECO:0007669"/>
    <property type="project" value="InterPro"/>
</dbReference>
<dbReference type="InterPro" id="IPR008966">
    <property type="entry name" value="Adhesion_dom_sf"/>
</dbReference>
<dbReference type="EMBL" id="JACYNN010000003">
    <property type="protein sequence ID" value="MBD8106230.1"/>
    <property type="molecule type" value="Genomic_DNA"/>
</dbReference>
<accession>A0A3S7S7I5</accession>
<keyword evidence="1" id="KW-0732">Signal</keyword>
<reference evidence="2 5" key="2">
    <citation type="journal article" date="2020" name="FEMS Microbiol. Ecol.">
        <title>Temporal dynamics of bacterial communities during seed development and maturation.</title>
        <authorList>
            <person name="Chesneau G."/>
            <person name="Torres-Cortes G."/>
            <person name="Briand M."/>
            <person name="Darrasse A."/>
            <person name="Preveaux A."/>
            <person name="Marais C."/>
            <person name="Jacques M.A."/>
            <person name="Shade A."/>
            <person name="Barret M."/>
        </authorList>
    </citation>
    <scope>NUCLEOTIDE SEQUENCE [LARGE SCALE GENOMIC DNA]</scope>
    <source>
        <strain evidence="2 5">CFBP13732</strain>
    </source>
</reference>
<dbReference type="STRING" id="1219360.GCA_001571305_02658"/>
<evidence type="ECO:0000313" key="2">
    <source>
        <dbReference type="EMBL" id="MBD8106230.1"/>
    </source>
</evidence>
<dbReference type="KEGG" id="epe:CI789_16285"/>
<dbReference type="GeneID" id="67478378"/>
<evidence type="ECO:0000313" key="4">
    <source>
        <dbReference type="Proteomes" id="UP000306393"/>
    </source>
</evidence>
<dbReference type="InterPro" id="IPR036937">
    <property type="entry name" value="Adhesion_dom_fimbrial_sf"/>
</dbReference>
<dbReference type="RefSeq" id="WP_084344202.1">
    <property type="nucleotide sequence ID" value="NZ_CP022725.1"/>
</dbReference>
<evidence type="ECO:0000313" key="3">
    <source>
        <dbReference type="EMBL" id="TKJ90917.1"/>
    </source>
</evidence>
<comment type="caution">
    <text evidence="3">The sequence shown here is derived from an EMBL/GenBank/DDBJ whole genome shotgun (WGS) entry which is preliminary data.</text>
</comment>
<organism evidence="3 4">
    <name type="scientific">Erwinia persicina</name>
    <dbReference type="NCBI Taxonomy" id="55211"/>
    <lineage>
        <taxon>Bacteria</taxon>
        <taxon>Pseudomonadati</taxon>
        <taxon>Pseudomonadota</taxon>
        <taxon>Gammaproteobacteria</taxon>
        <taxon>Enterobacterales</taxon>
        <taxon>Erwiniaceae</taxon>
        <taxon>Erwinia</taxon>
    </lineage>
</organism>
<dbReference type="Proteomes" id="UP000661012">
    <property type="component" value="Unassembled WGS sequence"/>
</dbReference>
<dbReference type="EMBL" id="QGAC01000008">
    <property type="protein sequence ID" value="TKJ90917.1"/>
    <property type="molecule type" value="Genomic_DNA"/>
</dbReference>
<dbReference type="OrthoDB" id="6555787at2"/>